<keyword evidence="1" id="KW-0732">Signal</keyword>
<dbReference type="Proteomes" id="UP000605990">
    <property type="component" value="Unassembled WGS sequence"/>
</dbReference>
<dbReference type="Gene3D" id="3.50.30.30">
    <property type="match status" value="1"/>
</dbReference>
<comment type="caution">
    <text evidence="4">The sequence shown here is derived from an EMBL/GenBank/DDBJ whole genome shotgun (WGS) entry which is preliminary data.</text>
</comment>
<dbReference type="InterPro" id="IPR046450">
    <property type="entry name" value="PA_dom_sf"/>
</dbReference>
<feature type="domain" description="Secretion system C-terminal sorting" evidence="3">
    <location>
        <begin position="1039"/>
        <end position="1111"/>
    </location>
</feature>
<evidence type="ECO:0000259" key="2">
    <source>
        <dbReference type="Pfam" id="PF02225"/>
    </source>
</evidence>
<evidence type="ECO:0000313" key="5">
    <source>
        <dbReference type="Proteomes" id="UP000605990"/>
    </source>
</evidence>
<dbReference type="CDD" id="cd04818">
    <property type="entry name" value="PA_subtilisin_1"/>
    <property type="match status" value="1"/>
</dbReference>
<dbReference type="Pfam" id="PF18962">
    <property type="entry name" value="Por_Secre_tail"/>
    <property type="match status" value="1"/>
</dbReference>
<keyword evidence="5" id="KW-1185">Reference proteome</keyword>
<evidence type="ECO:0000313" key="4">
    <source>
        <dbReference type="EMBL" id="MBC5835868.1"/>
    </source>
</evidence>
<sequence>MKKLLLFYLGLVSLVFINCSETKSVVKKDLVVSDKNVTTNNLSKKQVKELRKKLDNYLATSKIYETYKYSKTERKAAGLPPNKYFEQEWLLSMNPSLGRPTPENITVIREDLERSRQEILANGRVPGDASGNSWQERGPNNVGGRTKALIFDPTDASGNTVIAGGVSGGLWKNTNITSAATVWTKISSLPEHLNVQNITVDPTNSSVWYVGTGESYTGDVNGNGIWKTTNAGVSWSRVFGGGVVSSTPSVVYNLSIFAPSNPAVIGGYSTGLASFGSPVADLGGNKEIVLVNDGTAPTDDGCEASPAGSLTNKIALIRRGTCTFESKVFAAEIAGAVGAIIMNNVPGAGVIGMASSDLGASIPSVSVSKEDGDLLVANLANLTGNFSATLPGQFAGLDVTGIQCINDVVIKNVAGVPHIYAAVGDSYNAGNIGATTYGLYKSVDGGTNWTGPLGLPVTASGNRTCPFDLEVAVGGTLWVSTTNSRTFGDGGGKIYSSTDNGATWVLKHTVVGNGGGRRVEIETSETTADVLYVCSQLGQADAAAPTIEVQLLKTTNGFATAPTVLSLPAGDEGREATYGFTGAQAFYDMMIETNPTNDAIVYVGGIDLYRSANSGTSWTTISNWMSDVHSDQHAMTFKPGNPNVGIFGNDGGVYYSGSLSTTGTPAASRNSGFNVTQFVGVAVSPTGVTGISNDFFVAGAQDNGSNYFPSTLSTTTGVAPGVLSGSAEVQGGDGGIPLFKQNATSSATSYYISNYVYNDNMNKRGLNGAVQRTLSNGIIDRGLFYPAMVLDSPNNIVYSDFTDTTNRVYTIRRYSSITGATVVRTNFTNPTLLTSYPTALQVGKFTPTTLYVGTSNSKLLKLVNASTVTAAASTAGTGWSDISIGSGFVGTISDIEFGATDNQIFVTLKNYGTTNVWYTTNGGTNWYNIEGNLPDLPVHTILQNPLNTSEIMIGTELGVWYANTFNPATTANQSLNWMQAYNGMSGVKVTDLDLQPNSPTAPTAYNVFAATYGRGVFSGTLTNTVLSNETFESNKNVTIYPNPVKDVLNISIKDFSSELTIVVMDINGREVYSNKINNLNGVNPINLSSLSSGVYVLKLQGENLNYSEKIILE</sequence>
<dbReference type="NCBIfam" id="TIGR04183">
    <property type="entry name" value="Por_Secre_tail"/>
    <property type="match status" value="1"/>
</dbReference>
<dbReference type="Gene3D" id="2.60.40.3080">
    <property type="match status" value="1"/>
</dbReference>
<gene>
    <name evidence="4" type="ORF">H8R27_13310</name>
</gene>
<feature type="domain" description="PA" evidence="2">
    <location>
        <begin position="291"/>
        <end position="375"/>
    </location>
</feature>
<dbReference type="InterPro" id="IPR003137">
    <property type="entry name" value="PA_domain"/>
</dbReference>
<dbReference type="EMBL" id="JACRUN010000008">
    <property type="protein sequence ID" value="MBC5835868.1"/>
    <property type="molecule type" value="Genomic_DNA"/>
</dbReference>
<accession>A0ABR7J1P8</accession>
<dbReference type="InterPro" id="IPR026444">
    <property type="entry name" value="Secre_tail"/>
</dbReference>
<evidence type="ECO:0000259" key="3">
    <source>
        <dbReference type="Pfam" id="PF18962"/>
    </source>
</evidence>
<dbReference type="RefSeq" id="WP_166125610.1">
    <property type="nucleotide sequence ID" value="NZ_JAANOQ010000002.1"/>
</dbReference>
<dbReference type="InterPro" id="IPR036278">
    <property type="entry name" value="Sialidase_sf"/>
</dbReference>
<protein>
    <submittedName>
        <fullName evidence="4">T9SS type A sorting domain-containing protein</fullName>
    </submittedName>
</protein>
<evidence type="ECO:0000256" key="1">
    <source>
        <dbReference type="ARBA" id="ARBA00022729"/>
    </source>
</evidence>
<dbReference type="SUPFAM" id="SSF52025">
    <property type="entry name" value="PA domain"/>
    <property type="match status" value="1"/>
</dbReference>
<proteinExistence type="predicted"/>
<dbReference type="Pfam" id="PF02225">
    <property type="entry name" value="PA"/>
    <property type="match status" value="1"/>
</dbReference>
<dbReference type="InterPro" id="IPR015943">
    <property type="entry name" value="WD40/YVTN_repeat-like_dom_sf"/>
</dbReference>
<organism evidence="4 5">
    <name type="scientific">Flavobacterium bernardetii</name>
    <dbReference type="NCBI Taxonomy" id="2813823"/>
    <lineage>
        <taxon>Bacteria</taxon>
        <taxon>Pseudomonadati</taxon>
        <taxon>Bacteroidota</taxon>
        <taxon>Flavobacteriia</taxon>
        <taxon>Flavobacteriales</taxon>
        <taxon>Flavobacteriaceae</taxon>
        <taxon>Flavobacterium</taxon>
    </lineage>
</organism>
<dbReference type="SUPFAM" id="SSF50939">
    <property type="entry name" value="Sialidases"/>
    <property type="match status" value="1"/>
</dbReference>
<reference evidence="4 5" key="1">
    <citation type="submission" date="2020-08" db="EMBL/GenBank/DDBJ databases">
        <title>Description of novel Flavobacterium F-408 isolate.</title>
        <authorList>
            <person name="Saticioglu I.B."/>
            <person name="Duman M."/>
            <person name="Altun S."/>
        </authorList>
    </citation>
    <scope>NUCLEOTIDE SEQUENCE [LARGE SCALE GENOMIC DNA]</scope>
    <source>
        <strain evidence="4 5">F-408</strain>
    </source>
</reference>
<dbReference type="Gene3D" id="2.130.10.10">
    <property type="entry name" value="YVTN repeat-like/Quinoprotein amine dehydrogenase"/>
    <property type="match status" value="3"/>
</dbReference>
<name>A0ABR7J1P8_9FLAO</name>